<accession>A0A9R0ITR2</accession>
<gene>
    <name evidence="3" type="primary">LOC110794778</name>
</gene>
<dbReference type="PANTHER" id="PTHR35546:SF25">
    <property type="entry name" value="F-BOX DOMAIN-CONTAINING PROTEIN"/>
    <property type="match status" value="1"/>
</dbReference>
<dbReference type="RefSeq" id="XP_021855432.2">
    <property type="nucleotide sequence ID" value="XM_021999740.2"/>
</dbReference>
<dbReference type="SMART" id="SM00256">
    <property type="entry name" value="FBOX"/>
    <property type="match status" value="1"/>
</dbReference>
<reference evidence="3" key="2">
    <citation type="submission" date="2025-08" db="UniProtKB">
        <authorList>
            <consortium name="RefSeq"/>
        </authorList>
    </citation>
    <scope>IDENTIFICATION</scope>
    <source>
        <tissue evidence="3">Leaf</tissue>
    </source>
</reference>
<evidence type="ECO:0000313" key="2">
    <source>
        <dbReference type="Proteomes" id="UP000813463"/>
    </source>
</evidence>
<dbReference type="InterPro" id="IPR055290">
    <property type="entry name" value="At3g26010-like"/>
</dbReference>
<dbReference type="Proteomes" id="UP000813463">
    <property type="component" value="Chromosome 6"/>
</dbReference>
<reference evidence="2" key="1">
    <citation type="journal article" date="2021" name="Nat. Commun.">
        <title>Genomic analyses provide insights into spinach domestication and the genetic basis of agronomic traits.</title>
        <authorList>
            <person name="Cai X."/>
            <person name="Sun X."/>
            <person name="Xu C."/>
            <person name="Sun H."/>
            <person name="Wang X."/>
            <person name="Ge C."/>
            <person name="Zhang Z."/>
            <person name="Wang Q."/>
            <person name="Fei Z."/>
            <person name="Jiao C."/>
            <person name="Wang Q."/>
        </authorList>
    </citation>
    <scope>NUCLEOTIDE SEQUENCE [LARGE SCALE GENOMIC DNA]</scope>
    <source>
        <strain evidence="2">cv. Varoflay</strain>
    </source>
</reference>
<dbReference type="GeneID" id="110794778"/>
<evidence type="ECO:0000313" key="3">
    <source>
        <dbReference type="RefSeq" id="XP_021855432.2"/>
    </source>
</evidence>
<sequence length="394" mass="45667">MKKTTSKSLLIEAIIGNQDLANEVLLRLPPKSLGKSRCISKQFLSLISNPYFERCYSLLHPPSSSGLFLVPSNTSYFPNEIEYLPLSHQYDHPNAPSVSFLTSQGFKILQSCNGLLLCSRKQHITTTYHVCNPTTRQYVDLPRHPFMKKRYHFGLSLAYDPLTSPNYKVISVQTLDDHQGLCQISIYESKTGLWNLQNKMFVAPKGIDFGHAVYCNGNVHWIKGTKSKGSYFNIDTNCLHSLPELPMKETDHVDHHYIFEYFGHSQGYLHYVVTSPTLRHFEIFEMNKEYSRWFLKFKIDLSALARKFPNMARKFLGGYTLDLSYECDVLSVFRGQDENNQFKVLLSIPGEVICYSQKEKTSWKVCDLKVRAEERRVWYRVYSAFEYYETISTL</sequence>
<feature type="domain" description="F-box" evidence="1">
    <location>
        <begin position="16"/>
        <end position="56"/>
    </location>
</feature>
<organism evidence="2 3">
    <name type="scientific">Spinacia oleracea</name>
    <name type="common">Spinach</name>
    <dbReference type="NCBI Taxonomy" id="3562"/>
    <lineage>
        <taxon>Eukaryota</taxon>
        <taxon>Viridiplantae</taxon>
        <taxon>Streptophyta</taxon>
        <taxon>Embryophyta</taxon>
        <taxon>Tracheophyta</taxon>
        <taxon>Spermatophyta</taxon>
        <taxon>Magnoliopsida</taxon>
        <taxon>eudicotyledons</taxon>
        <taxon>Gunneridae</taxon>
        <taxon>Pentapetalae</taxon>
        <taxon>Caryophyllales</taxon>
        <taxon>Chenopodiaceae</taxon>
        <taxon>Chenopodioideae</taxon>
        <taxon>Anserineae</taxon>
        <taxon>Spinacia</taxon>
    </lineage>
</organism>
<dbReference type="InterPro" id="IPR017451">
    <property type="entry name" value="F-box-assoc_interact_dom"/>
</dbReference>
<evidence type="ECO:0000259" key="1">
    <source>
        <dbReference type="SMART" id="SM00256"/>
    </source>
</evidence>
<dbReference type="SUPFAM" id="SSF81383">
    <property type="entry name" value="F-box domain"/>
    <property type="match status" value="1"/>
</dbReference>
<keyword evidence="2" id="KW-1185">Reference proteome</keyword>
<dbReference type="NCBIfam" id="TIGR01640">
    <property type="entry name" value="F_box_assoc_1"/>
    <property type="match status" value="1"/>
</dbReference>
<dbReference type="AlphaFoldDB" id="A0A9R0ITR2"/>
<dbReference type="Pfam" id="PF07734">
    <property type="entry name" value="FBA_1"/>
    <property type="match status" value="1"/>
</dbReference>
<dbReference type="Pfam" id="PF00646">
    <property type="entry name" value="F-box"/>
    <property type="match status" value="1"/>
</dbReference>
<dbReference type="InterPro" id="IPR036047">
    <property type="entry name" value="F-box-like_dom_sf"/>
</dbReference>
<dbReference type="InterPro" id="IPR006527">
    <property type="entry name" value="F-box-assoc_dom_typ1"/>
</dbReference>
<dbReference type="KEGG" id="soe:110794778"/>
<proteinExistence type="predicted"/>
<dbReference type="PANTHER" id="PTHR35546">
    <property type="entry name" value="F-BOX PROTEIN INTERACTION DOMAIN PROTEIN-RELATED"/>
    <property type="match status" value="1"/>
</dbReference>
<protein>
    <submittedName>
        <fullName evidence="3">F-box protein At5g07610-like</fullName>
    </submittedName>
</protein>
<name>A0A9R0ITR2_SPIOL</name>
<dbReference type="InterPro" id="IPR001810">
    <property type="entry name" value="F-box_dom"/>
</dbReference>